<evidence type="ECO:0000313" key="2">
    <source>
        <dbReference type="EMBL" id="KYD16263.1"/>
    </source>
</evidence>
<reference evidence="2 3" key="1">
    <citation type="submission" date="2016-01" db="EMBL/GenBank/DDBJ databases">
        <title>Draft Genome Sequences of Seven Thermophilic Sporeformers Isolated from Foods.</title>
        <authorList>
            <person name="Berendsen E.M."/>
            <person name="Wells-Bennik M.H."/>
            <person name="Krawcyk A.O."/>
            <person name="De Jong A."/>
            <person name="Holsappel S."/>
            <person name="Eijlander R.T."/>
            <person name="Kuipers O.P."/>
        </authorList>
    </citation>
    <scope>NUCLEOTIDE SEQUENCE [LARGE SCALE GENOMIC DNA]</scope>
    <source>
        <strain evidence="2 3">B4135</strain>
    </source>
</reference>
<name>A0A150LVM1_9BACI</name>
<dbReference type="EMBL" id="LQYT01000064">
    <property type="protein sequence ID" value="KYD16263.1"/>
    <property type="molecule type" value="Genomic_DNA"/>
</dbReference>
<evidence type="ECO:0000313" key="3">
    <source>
        <dbReference type="Proteomes" id="UP000075683"/>
    </source>
</evidence>
<feature type="compositionally biased region" description="Basic and acidic residues" evidence="1">
    <location>
        <begin position="46"/>
        <end position="58"/>
    </location>
</feature>
<dbReference type="STRING" id="301148.B4135_0169"/>
<gene>
    <name evidence="2" type="ORF">B4135_0169</name>
</gene>
<comment type="caution">
    <text evidence="2">The sequence shown here is derived from an EMBL/GenBank/DDBJ whole genome shotgun (WGS) entry which is preliminary data.</text>
</comment>
<proteinExistence type="predicted"/>
<accession>A0A150LVM1</accession>
<sequence>MLLSLPAASRAPGFPAVNSRFSFLPDGKGSGAGRKGKGSFAVRSGHAPDKTDRFDRKTPKPVFIS</sequence>
<evidence type="ECO:0000256" key="1">
    <source>
        <dbReference type="SAM" id="MobiDB-lite"/>
    </source>
</evidence>
<dbReference type="AlphaFoldDB" id="A0A150LVM1"/>
<dbReference type="Proteomes" id="UP000075683">
    <property type="component" value="Unassembled WGS sequence"/>
</dbReference>
<protein>
    <submittedName>
        <fullName evidence="2">Uncharacterized protein</fullName>
    </submittedName>
</protein>
<organism evidence="2 3">
    <name type="scientific">Caldibacillus debilis</name>
    <dbReference type="NCBI Taxonomy" id="301148"/>
    <lineage>
        <taxon>Bacteria</taxon>
        <taxon>Bacillati</taxon>
        <taxon>Bacillota</taxon>
        <taxon>Bacilli</taxon>
        <taxon>Bacillales</taxon>
        <taxon>Bacillaceae</taxon>
        <taxon>Caldibacillus</taxon>
    </lineage>
</organism>
<feature type="region of interest" description="Disordered" evidence="1">
    <location>
        <begin position="1"/>
        <end position="65"/>
    </location>
</feature>